<dbReference type="AlphaFoldDB" id="A0A2P5BY61"/>
<dbReference type="Proteomes" id="UP000237105">
    <property type="component" value="Unassembled WGS sequence"/>
</dbReference>
<keyword evidence="2" id="KW-1185">Reference proteome</keyword>
<evidence type="ECO:0000313" key="2">
    <source>
        <dbReference type="Proteomes" id="UP000237105"/>
    </source>
</evidence>
<reference evidence="2" key="1">
    <citation type="submission" date="2016-06" db="EMBL/GenBank/DDBJ databases">
        <title>Parallel loss of symbiosis genes in relatives of nitrogen-fixing non-legume Parasponia.</title>
        <authorList>
            <person name="Van Velzen R."/>
            <person name="Holmer R."/>
            <person name="Bu F."/>
            <person name="Rutten L."/>
            <person name="Van Zeijl A."/>
            <person name="Liu W."/>
            <person name="Santuari L."/>
            <person name="Cao Q."/>
            <person name="Sharma T."/>
            <person name="Shen D."/>
            <person name="Roswanjaya Y."/>
            <person name="Wardhani T."/>
            <person name="Kalhor M.S."/>
            <person name="Jansen J."/>
            <person name="Van den Hoogen J."/>
            <person name="Gungor B."/>
            <person name="Hartog M."/>
            <person name="Hontelez J."/>
            <person name="Verver J."/>
            <person name="Yang W.-C."/>
            <person name="Schijlen E."/>
            <person name="Repin R."/>
            <person name="Schilthuizen M."/>
            <person name="Schranz E."/>
            <person name="Heidstra R."/>
            <person name="Miyata K."/>
            <person name="Fedorova E."/>
            <person name="Kohlen W."/>
            <person name="Bisseling T."/>
            <person name="Smit S."/>
            <person name="Geurts R."/>
        </authorList>
    </citation>
    <scope>NUCLEOTIDE SEQUENCE [LARGE SCALE GENOMIC DNA]</scope>
    <source>
        <strain evidence="2">cv. WU1-14</strain>
    </source>
</reference>
<proteinExistence type="predicted"/>
<dbReference type="OrthoDB" id="10321232at2759"/>
<evidence type="ECO:0000313" key="1">
    <source>
        <dbReference type="EMBL" id="PON53711.1"/>
    </source>
</evidence>
<sequence>MAGYGGNHHRGVRMSIAITHLFKLWQRTEGDGAVRGAKARVD</sequence>
<gene>
    <name evidence="1" type="ORF">PanWU01x14_200530</name>
</gene>
<name>A0A2P5BY61_PARAD</name>
<protein>
    <submittedName>
        <fullName evidence="1">Uncharacterized protein</fullName>
    </submittedName>
</protein>
<organism evidence="1 2">
    <name type="scientific">Parasponia andersonii</name>
    <name type="common">Sponia andersonii</name>
    <dbReference type="NCBI Taxonomy" id="3476"/>
    <lineage>
        <taxon>Eukaryota</taxon>
        <taxon>Viridiplantae</taxon>
        <taxon>Streptophyta</taxon>
        <taxon>Embryophyta</taxon>
        <taxon>Tracheophyta</taxon>
        <taxon>Spermatophyta</taxon>
        <taxon>Magnoliopsida</taxon>
        <taxon>eudicotyledons</taxon>
        <taxon>Gunneridae</taxon>
        <taxon>Pentapetalae</taxon>
        <taxon>rosids</taxon>
        <taxon>fabids</taxon>
        <taxon>Rosales</taxon>
        <taxon>Cannabaceae</taxon>
        <taxon>Parasponia</taxon>
    </lineage>
</organism>
<comment type="caution">
    <text evidence="1">The sequence shown here is derived from an EMBL/GenBank/DDBJ whole genome shotgun (WGS) entry which is preliminary data.</text>
</comment>
<accession>A0A2P5BY61</accession>
<dbReference type="EMBL" id="JXTB01000203">
    <property type="protein sequence ID" value="PON53711.1"/>
    <property type="molecule type" value="Genomic_DNA"/>
</dbReference>